<sequence length="372" mass="38727">MQATDTHPSPTAATLAGWLRLQLTDGIGLLTAHKLLAHFGTPDAVFGASHAELLALVKRRQADALLGAPPARLAALAEATLAWAQQPGNRLLTLDHPDYPDSLRNIITPPLLLYLQGRPELLARRALAVVGSRNASAQGVLNAGRMAQALSEAGLTIISGLALGIDAAAHAGGLGGEGGTVAVIGTGPDRIYPRRNEALARRIAVEGCIVSEYALGTPPLSDNFPRRNRVISGLASGVLVVEAAAQSGSLITARLAAAQGRDVYAMPGSVHAALSKGCHQLIREGARLVETAADVLGDLRMLADAEAGPRPAPDDSFVDVVLEAIGDDIAQAELLASRLGQSAAELQRQLLALELAGLIERLPGGMFQRLRR</sequence>
<protein>
    <submittedName>
        <fullName evidence="4">DNA-protecting protein DprA</fullName>
    </submittedName>
</protein>
<dbReference type="PANTHER" id="PTHR43022:SF1">
    <property type="entry name" value="PROTEIN SMF"/>
    <property type="match status" value="1"/>
</dbReference>
<dbReference type="InterPro" id="IPR010994">
    <property type="entry name" value="RuvA_2-like"/>
</dbReference>
<gene>
    <name evidence="4" type="primary">dprA</name>
    <name evidence="4" type="ORF">GW587_27030</name>
</gene>
<dbReference type="InterPro" id="IPR057666">
    <property type="entry name" value="DrpA_SLOG"/>
</dbReference>
<accession>A0ABX0FU35</accession>
<dbReference type="PANTHER" id="PTHR43022">
    <property type="entry name" value="PROTEIN SMF"/>
    <property type="match status" value="1"/>
</dbReference>
<dbReference type="EMBL" id="JAADJT010000015">
    <property type="protein sequence ID" value="NGZ87902.1"/>
    <property type="molecule type" value="Genomic_DNA"/>
</dbReference>
<evidence type="ECO:0000259" key="2">
    <source>
        <dbReference type="Pfam" id="PF02481"/>
    </source>
</evidence>
<dbReference type="Pfam" id="PF02481">
    <property type="entry name" value="DNA_processg_A"/>
    <property type="match status" value="1"/>
</dbReference>
<reference evidence="4 5" key="1">
    <citation type="submission" date="2020-01" db="EMBL/GenBank/DDBJ databases">
        <authorList>
            <person name="Lee S.D."/>
        </authorList>
    </citation>
    <scope>NUCLEOTIDE SEQUENCE [LARGE SCALE GENOMIC DNA]</scope>
    <source>
        <strain evidence="4 5">SAP-35</strain>
    </source>
</reference>
<dbReference type="InterPro" id="IPR003488">
    <property type="entry name" value="DprA"/>
</dbReference>
<dbReference type="Gene3D" id="1.10.10.10">
    <property type="entry name" value="Winged helix-like DNA-binding domain superfamily/Winged helix DNA-binding domain"/>
    <property type="match status" value="1"/>
</dbReference>
<dbReference type="NCBIfam" id="TIGR00732">
    <property type="entry name" value="dprA"/>
    <property type="match status" value="1"/>
</dbReference>
<dbReference type="InterPro" id="IPR041614">
    <property type="entry name" value="DprA_WH"/>
</dbReference>
<feature type="domain" description="Smf/DprA SLOG" evidence="2">
    <location>
        <begin position="91"/>
        <end position="298"/>
    </location>
</feature>
<keyword evidence="5" id="KW-1185">Reference proteome</keyword>
<dbReference type="Proteomes" id="UP000666369">
    <property type="component" value="Unassembled WGS sequence"/>
</dbReference>
<evidence type="ECO:0000313" key="4">
    <source>
        <dbReference type="EMBL" id="NGZ87902.1"/>
    </source>
</evidence>
<feature type="domain" description="DprA winged helix" evidence="3">
    <location>
        <begin position="306"/>
        <end position="365"/>
    </location>
</feature>
<evidence type="ECO:0000313" key="5">
    <source>
        <dbReference type="Proteomes" id="UP000666369"/>
    </source>
</evidence>
<evidence type="ECO:0000259" key="3">
    <source>
        <dbReference type="Pfam" id="PF17782"/>
    </source>
</evidence>
<dbReference type="RefSeq" id="WP_166108023.1">
    <property type="nucleotide sequence ID" value="NZ_JAADJT010000015.1"/>
</dbReference>
<dbReference type="Gene3D" id="3.40.50.450">
    <property type="match status" value="1"/>
</dbReference>
<evidence type="ECO:0000256" key="1">
    <source>
        <dbReference type="ARBA" id="ARBA00006525"/>
    </source>
</evidence>
<reference evidence="5" key="2">
    <citation type="submission" date="2023-07" db="EMBL/GenBank/DDBJ databases">
        <title>Duganella aceri sp. nov., isolated from tree sap.</title>
        <authorList>
            <person name="Kim I.S."/>
        </authorList>
    </citation>
    <scope>NUCLEOTIDE SEQUENCE [LARGE SCALE GENOMIC DNA]</scope>
    <source>
        <strain evidence="5">SAP-35</strain>
    </source>
</reference>
<name>A0ABX0FU35_9BURK</name>
<organism evidence="4 5">
    <name type="scientific">Duganella aceris</name>
    <dbReference type="NCBI Taxonomy" id="2703883"/>
    <lineage>
        <taxon>Bacteria</taxon>
        <taxon>Pseudomonadati</taxon>
        <taxon>Pseudomonadota</taxon>
        <taxon>Betaproteobacteria</taxon>
        <taxon>Burkholderiales</taxon>
        <taxon>Oxalobacteraceae</taxon>
        <taxon>Telluria group</taxon>
        <taxon>Duganella</taxon>
    </lineage>
</organism>
<proteinExistence type="inferred from homology"/>
<dbReference type="SUPFAM" id="SSF47781">
    <property type="entry name" value="RuvA domain 2-like"/>
    <property type="match status" value="1"/>
</dbReference>
<dbReference type="Pfam" id="PF17782">
    <property type="entry name" value="WHD_DprA"/>
    <property type="match status" value="1"/>
</dbReference>
<comment type="similarity">
    <text evidence="1">Belongs to the DprA/Smf family.</text>
</comment>
<comment type="caution">
    <text evidence="4">The sequence shown here is derived from an EMBL/GenBank/DDBJ whole genome shotgun (WGS) entry which is preliminary data.</text>
</comment>
<dbReference type="SUPFAM" id="SSF102405">
    <property type="entry name" value="MCP/YpsA-like"/>
    <property type="match status" value="1"/>
</dbReference>
<dbReference type="InterPro" id="IPR036388">
    <property type="entry name" value="WH-like_DNA-bd_sf"/>
</dbReference>